<dbReference type="SMART" id="SM00451">
    <property type="entry name" value="ZnF_U1"/>
    <property type="match status" value="1"/>
</dbReference>
<evidence type="ECO:0000259" key="1">
    <source>
        <dbReference type="SMART" id="SM00451"/>
    </source>
</evidence>
<dbReference type="WBParaSite" id="ACRNAN_scaffold4841.g23366.t1">
    <property type="protein sequence ID" value="ACRNAN_scaffold4841.g23366.t1"/>
    <property type="gene ID" value="ACRNAN_scaffold4841.g23366"/>
</dbReference>
<feature type="domain" description="U1-type" evidence="1">
    <location>
        <begin position="330"/>
        <end position="364"/>
    </location>
</feature>
<dbReference type="AlphaFoldDB" id="A0A914E1I7"/>
<dbReference type="GO" id="GO:0003676">
    <property type="term" value="F:nucleic acid binding"/>
    <property type="evidence" value="ECO:0007669"/>
    <property type="project" value="InterPro"/>
</dbReference>
<dbReference type="GO" id="GO:0008270">
    <property type="term" value="F:zinc ion binding"/>
    <property type="evidence" value="ECO:0007669"/>
    <property type="project" value="InterPro"/>
</dbReference>
<organism evidence="2 3">
    <name type="scientific">Acrobeloides nanus</name>
    <dbReference type="NCBI Taxonomy" id="290746"/>
    <lineage>
        <taxon>Eukaryota</taxon>
        <taxon>Metazoa</taxon>
        <taxon>Ecdysozoa</taxon>
        <taxon>Nematoda</taxon>
        <taxon>Chromadorea</taxon>
        <taxon>Rhabditida</taxon>
        <taxon>Tylenchina</taxon>
        <taxon>Cephalobomorpha</taxon>
        <taxon>Cephaloboidea</taxon>
        <taxon>Cephalobidae</taxon>
        <taxon>Acrobeloides</taxon>
    </lineage>
</organism>
<sequence>MKHQAIRFGYENALTMLFDFNDVIEVDDGDDPEDPIIHPIKLNETSHIIETIDNTERNGEKQPNTNEQVCIISDKLSSFRPHEEDSDEEEEEYHIPDTYFQYVGVVCSREYEWHEECYYVYCPDLPQVAYIVKSTIRMRKLGIKNWIRFNVEEDEDGWLQICGYKKIGQCYPTLEHYDVIFHEDFPDFAVQRIPTNTIKFLTVVTIPYNYKRDVYEGKVTADMGKFESEVKEIEVFDEDEVIQKGYCGKQYYATILKCTKPMRGTNVQWKLLRLQSPCGPAPAEYGMPLENERIVIETKKEKKAKNKKTSAAAIVATSISTNGATTDPTKSKFFCPTCNVGCSGEQPWDLHLKGKLHHKNEQKALKSGNVPSRVANTTVSQSVSKSGVRRKSCPKLLILVL</sequence>
<reference evidence="3" key="1">
    <citation type="submission" date="2022-11" db="UniProtKB">
        <authorList>
            <consortium name="WormBaseParasite"/>
        </authorList>
    </citation>
    <scope>IDENTIFICATION</scope>
</reference>
<protein>
    <submittedName>
        <fullName evidence="3">U1-type domain-containing protein</fullName>
    </submittedName>
</protein>
<dbReference type="InterPro" id="IPR013087">
    <property type="entry name" value="Znf_C2H2_type"/>
</dbReference>
<accession>A0A914E1I7</accession>
<dbReference type="InterPro" id="IPR003604">
    <property type="entry name" value="Matrin/U1-like-C_Znf_C2H2"/>
</dbReference>
<evidence type="ECO:0000313" key="2">
    <source>
        <dbReference type="Proteomes" id="UP000887540"/>
    </source>
</evidence>
<dbReference type="InterPro" id="IPR036236">
    <property type="entry name" value="Znf_C2H2_sf"/>
</dbReference>
<dbReference type="Pfam" id="PF12874">
    <property type="entry name" value="zf-met"/>
    <property type="match status" value="1"/>
</dbReference>
<evidence type="ECO:0000313" key="3">
    <source>
        <dbReference type="WBParaSite" id="ACRNAN_scaffold4841.g23366.t1"/>
    </source>
</evidence>
<dbReference type="Gene3D" id="3.30.160.60">
    <property type="entry name" value="Classic Zinc Finger"/>
    <property type="match status" value="1"/>
</dbReference>
<dbReference type="Proteomes" id="UP000887540">
    <property type="component" value="Unplaced"/>
</dbReference>
<proteinExistence type="predicted"/>
<keyword evidence="2" id="KW-1185">Reference proteome</keyword>
<dbReference type="SUPFAM" id="SSF57667">
    <property type="entry name" value="beta-beta-alpha zinc fingers"/>
    <property type="match status" value="1"/>
</dbReference>
<name>A0A914E1I7_9BILA</name>